<dbReference type="HOGENOM" id="CLU_056917_4_1_4"/>
<name>E7RV01_9BURK</name>
<dbReference type="Pfam" id="PF00482">
    <property type="entry name" value="T2SSF"/>
    <property type="match status" value="1"/>
</dbReference>
<keyword evidence="4 6" id="KW-1133">Transmembrane helix</keyword>
<keyword evidence="3 6" id="KW-0812">Transmembrane</keyword>
<protein>
    <submittedName>
        <fullName evidence="8">Bacterial type II secretion system domain protein F</fullName>
    </submittedName>
</protein>
<dbReference type="STRING" id="887898.HMPREF0551_0513"/>
<evidence type="ECO:0000256" key="5">
    <source>
        <dbReference type="ARBA" id="ARBA00023136"/>
    </source>
</evidence>
<dbReference type="PANTHER" id="PTHR35007">
    <property type="entry name" value="INTEGRAL MEMBRANE PROTEIN-RELATED"/>
    <property type="match status" value="1"/>
</dbReference>
<evidence type="ECO:0000256" key="6">
    <source>
        <dbReference type="SAM" id="Phobius"/>
    </source>
</evidence>
<reference evidence="8 9" key="1">
    <citation type="submission" date="2010-12" db="EMBL/GenBank/DDBJ databases">
        <authorList>
            <person name="Muzny D."/>
            <person name="Qin X."/>
            <person name="Deng J."/>
            <person name="Jiang H."/>
            <person name="Liu Y."/>
            <person name="Qu J."/>
            <person name="Song X.-Z."/>
            <person name="Zhang L."/>
            <person name="Thornton R."/>
            <person name="Coyle M."/>
            <person name="Francisco L."/>
            <person name="Jackson L."/>
            <person name="Javaid M."/>
            <person name="Korchina V."/>
            <person name="Kovar C."/>
            <person name="Mata R."/>
            <person name="Mathew T."/>
            <person name="Ngo R."/>
            <person name="Nguyen L."/>
            <person name="Nguyen N."/>
            <person name="Okwuonu G."/>
            <person name="Ongeri F."/>
            <person name="Pham C."/>
            <person name="Simmons D."/>
            <person name="Wilczek-Boney K."/>
            <person name="Hale W."/>
            <person name="Jakkamsetti A."/>
            <person name="Pham P."/>
            <person name="Ruth R."/>
            <person name="San Lucas F."/>
            <person name="Warren J."/>
            <person name="Zhang J."/>
            <person name="Zhao Z."/>
            <person name="Zhou C."/>
            <person name="Zhu D."/>
            <person name="Lee S."/>
            <person name="Bess C."/>
            <person name="Blankenburg K."/>
            <person name="Forbes L."/>
            <person name="Fu Q."/>
            <person name="Gubbala S."/>
            <person name="Hirani K."/>
            <person name="Jayaseelan J.C."/>
            <person name="Lara F."/>
            <person name="Munidasa M."/>
            <person name="Palculict T."/>
            <person name="Patil S."/>
            <person name="Pu L.-L."/>
            <person name="Saada N."/>
            <person name="Tang L."/>
            <person name="Weissenberger G."/>
            <person name="Zhu Y."/>
            <person name="Hemphill L."/>
            <person name="Shang Y."/>
            <person name="Youmans B."/>
            <person name="Ayvaz T."/>
            <person name="Ross M."/>
            <person name="Santibanez J."/>
            <person name="Aqrawi P."/>
            <person name="Gross S."/>
            <person name="Joshi V."/>
            <person name="Fowler G."/>
            <person name="Nazareth L."/>
            <person name="Reid J."/>
            <person name="Worley K."/>
            <person name="Petrosino J."/>
            <person name="Highlander S."/>
            <person name="Gibbs R."/>
        </authorList>
    </citation>
    <scope>NUCLEOTIDE SEQUENCE [LARGE SCALE GENOMIC DNA]</scope>
    <source>
        <strain evidence="8 9">ATCC 51599</strain>
    </source>
</reference>
<keyword evidence="2" id="KW-1003">Cell membrane</keyword>
<evidence type="ECO:0000256" key="2">
    <source>
        <dbReference type="ARBA" id="ARBA00022475"/>
    </source>
</evidence>
<comment type="caution">
    <text evidence="8">The sequence shown here is derived from an EMBL/GenBank/DDBJ whole genome shotgun (WGS) entry which is preliminary data.</text>
</comment>
<feature type="transmembrane region" description="Helical" evidence="6">
    <location>
        <begin position="269"/>
        <end position="290"/>
    </location>
</feature>
<dbReference type="AlphaFoldDB" id="E7RV01"/>
<comment type="subcellular location">
    <subcellularLocation>
        <location evidence="1">Cell membrane</location>
        <topology evidence="1">Multi-pass membrane protein</topology>
    </subcellularLocation>
</comment>
<evidence type="ECO:0000256" key="4">
    <source>
        <dbReference type="ARBA" id="ARBA00022989"/>
    </source>
</evidence>
<dbReference type="GO" id="GO:0005886">
    <property type="term" value="C:plasma membrane"/>
    <property type="evidence" value="ECO:0007669"/>
    <property type="project" value="UniProtKB-SubCell"/>
</dbReference>
<keyword evidence="9" id="KW-1185">Reference proteome</keyword>
<dbReference type="Proteomes" id="UP000011021">
    <property type="component" value="Unassembled WGS sequence"/>
</dbReference>
<evidence type="ECO:0000313" key="9">
    <source>
        <dbReference type="Proteomes" id="UP000011021"/>
    </source>
</evidence>
<evidence type="ECO:0000259" key="7">
    <source>
        <dbReference type="Pfam" id="PF00482"/>
    </source>
</evidence>
<proteinExistence type="predicted"/>
<dbReference type="RefSeq" id="WP_005672525.1">
    <property type="nucleotide sequence ID" value="NZ_CP146288.1"/>
</dbReference>
<keyword evidence="5 6" id="KW-0472">Membrane</keyword>
<sequence length="298" mass="33039">MNGWISSVLPFVAVGALVLCIWLFMLAGSRAAAEVPKQQKNEYQDDPPRYWALLGWLGHATTFWVTPLVSPTMRRRLHEQLRRGGLEFALTPEQFVAGQVLGALLALALLVLAWLPHGLPSLPWCVLALVVGAFLPVSWLRDLGARRTRQIAKALPFYLDIITLAIEAGSNMTGALQHAVDKGPTGPMSEELRRVLRDIRAGRTRAESLRALAERLRIPAISNWVAAILTAEKQGSSLGPILRAQADQRRNERFMQAEAMALKAPVKMLFPLMICIFPCTFIIVFFPIAIRIMEGGLF</sequence>
<dbReference type="InterPro" id="IPR018076">
    <property type="entry name" value="T2SS_GspF_dom"/>
</dbReference>
<dbReference type="PANTHER" id="PTHR35007:SF2">
    <property type="entry name" value="PILUS ASSEMBLE PROTEIN"/>
    <property type="match status" value="1"/>
</dbReference>
<dbReference type="eggNOG" id="COG2064">
    <property type="taxonomic scope" value="Bacteria"/>
</dbReference>
<feature type="transmembrane region" description="Helical" evidence="6">
    <location>
        <begin position="121"/>
        <end position="140"/>
    </location>
</feature>
<gene>
    <name evidence="8" type="ORF">HMPREF0551_0513</name>
</gene>
<dbReference type="InterPro" id="IPR042094">
    <property type="entry name" value="T2SS_GspF_sf"/>
</dbReference>
<feature type="domain" description="Type II secretion system protein GspF" evidence="7">
    <location>
        <begin position="159"/>
        <end position="284"/>
    </location>
</feature>
<dbReference type="Gene3D" id="1.20.81.30">
    <property type="entry name" value="Type II secretion system (T2SS), domain F"/>
    <property type="match status" value="1"/>
</dbReference>
<accession>E7RV01</accession>
<feature type="transmembrane region" description="Helical" evidence="6">
    <location>
        <begin position="50"/>
        <end position="73"/>
    </location>
</feature>
<organism evidence="8 9">
    <name type="scientific">Lautropia mirabilis ATCC 51599</name>
    <dbReference type="NCBI Taxonomy" id="887898"/>
    <lineage>
        <taxon>Bacteria</taxon>
        <taxon>Pseudomonadati</taxon>
        <taxon>Pseudomonadota</taxon>
        <taxon>Betaproteobacteria</taxon>
        <taxon>Burkholderiales</taxon>
        <taxon>Burkholderiaceae</taxon>
        <taxon>Lautropia</taxon>
    </lineage>
</organism>
<evidence type="ECO:0000313" key="8">
    <source>
        <dbReference type="EMBL" id="EFV95605.1"/>
    </source>
</evidence>
<evidence type="ECO:0000256" key="1">
    <source>
        <dbReference type="ARBA" id="ARBA00004651"/>
    </source>
</evidence>
<evidence type="ECO:0000256" key="3">
    <source>
        <dbReference type="ARBA" id="ARBA00022692"/>
    </source>
</evidence>
<feature type="transmembrane region" description="Helical" evidence="6">
    <location>
        <begin position="94"/>
        <end position="115"/>
    </location>
</feature>
<dbReference type="EMBL" id="AEQP01000002">
    <property type="protein sequence ID" value="EFV95605.1"/>
    <property type="molecule type" value="Genomic_DNA"/>
</dbReference>